<dbReference type="PANTHER" id="PTHR46957:SF3">
    <property type="entry name" value="CYTOKINE RECEPTOR"/>
    <property type="match status" value="1"/>
</dbReference>
<dbReference type="GO" id="GO:0016020">
    <property type="term" value="C:membrane"/>
    <property type="evidence" value="ECO:0007669"/>
    <property type="project" value="UniProtKB-SubCell"/>
</dbReference>
<reference evidence="4" key="1">
    <citation type="journal article" date="2018" name="PLoS Negl. Trop. Dis.">
        <title>Sialome diversity of ticks revealed by RNAseq of single tick salivary glands.</title>
        <authorList>
            <person name="Perner J."/>
            <person name="Kropackova S."/>
            <person name="Kopacek P."/>
            <person name="Ribeiro J.M."/>
        </authorList>
    </citation>
    <scope>NUCLEOTIDE SEQUENCE</scope>
    <source>
        <strain evidence="4">Siblings of single egg batch collected in Ceske Budejovice</strain>
        <tissue evidence="4">Salivary glands</tissue>
    </source>
</reference>
<keyword evidence="1" id="KW-0812">Transmembrane</keyword>
<dbReference type="CDD" id="cd00063">
    <property type="entry name" value="FN3"/>
    <property type="match status" value="7"/>
</dbReference>
<proteinExistence type="predicted"/>
<feature type="domain" description="Fibronectin type-III" evidence="3">
    <location>
        <begin position="47"/>
        <end position="137"/>
    </location>
</feature>
<keyword evidence="2" id="KW-0732">Signal</keyword>
<dbReference type="Pfam" id="PF00041">
    <property type="entry name" value="fn3"/>
    <property type="match status" value="6"/>
</dbReference>
<dbReference type="EMBL" id="GEGO01000252">
    <property type="protein sequence ID" value="JAR95152.1"/>
    <property type="molecule type" value="Transcribed_RNA"/>
</dbReference>
<dbReference type="PROSITE" id="PS50853">
    <property type="entry name" value="FN3"/>
    <property type="match status" value="6"/>
</dbReference>
<name>A0A147BXB7_IXORI</name>
<protein>
    <submittedName>
        <fullName evidence="4">Putative cell adhesion molecule</fullName>
    </submittedName>
</protein>
<sequence length="954" mass="104817">MAGATRKTLHLMCVLVLVAFADARLRDRKSRQSAPGEEVKETVEVKPPADLKVETLSNTSIKATWWYSFPPPFNFLLSCCLEDETHCPRISISGDKQAYTFKSLAPATKYEIRVSARDSTGESRPVVANATTYANAPDVTGLKLEVLGNSSIEVRWNMPEVPVSRFEIVTCPVVPGHPCVDATAKDKSSYIVENLKPGTEYEVKVQSVIQKRDFTSYGVPAKARATTYYYVPSVTNLALTCPAVGVIVAEWTLEDPSFVDTISIIACPLAKYDCRKATVGPQDKSVEFKSLLADEEYTVNVTTFLTVVNTTYHGESMFDNTRTRPKPPSKVVNLMHEIINVTRLNASWEEPANQTRDVAGYFLSCEKGGGHEVITQKVQARSHRVTTHLNLNEPLSEFTCSVWAYVVYNETIINGTSTEFPVETESPAPSEVRNVRFNVLNVTTLNASWDRPTEAPWGISSYVVHCKSEDTNRTVTVTFADEEEYVIKLVDLHEQLTRFGCSVFAYVQVGGKNYTGNETDFKVKTDGIEAPKNVKLVNRTATSFTFEWDADPKAPNYTIETKTQDQPDVFDSWTGSVHEERNGTVVHNVTSLKPWTLYKVGIRNCAEYCGKEAVLEQETRVAAPSAVRNLKSALDGYTNVTLSWTKPANPNGPIDGYTVKLVDTERNQTFVHHLNTTSVTVNVVYKFTDFSATITPYNLDDNTTLHGPSSSVAFSSSGDGPVPPRPHVEDVKDHSVLLTWETPKDKNHTIVGYEVTLIPGGKNISTNSTNVTLTDLEAWTQYGVLLASCTNITKCGTPKAATFRTDFDAPSAPQNLTVHSFGTHWVDVTWKAPQHPNGPLSGYNVTLKNGSELVWATTRNTSHNITGLEPGTTYEISVYAYNKAEKGEKKGPVASFSAQTQSEASGGGGVSGGTIAAAVLIPLLIIILVVGFFVYRKYGRKRGESQSLLSGEGS</sequence>
<evidence type="ECO:0000259" key="3">
    <source>
        <dbReference type="PROSITE" id="PS50853"/>
    </source>
</evidence>
<dbReference type="Gene3D" id="2.60.40.10">
    <property type="entry name" value="Immunoglobulins"/>
    <property type="match status" value="7"/>
</dbReference>
<feature type="chain" id="PRO_5007543305" evidence="2">
    <location>
        <begin position="24"/>
        <end position="954"/>
    </location>
</feature>
<feature type="domain" description="Fibronectin type-III" evidence="3">
    <location>
        <begin position="623"/>
        <end position="720"/>
    </location>
</feature>
<feature type="signal peptide" evidence="2">
    <location>
        <begin position="1"/>
        <end position="23"/>
    </location>
</feature>
<dbReference type="SMART" id="SM00060">
    <property type="entry name" value="FN3"/>
    <property type="match status" value="8"/>
</dbReference>
<evidence type="ECO:0000256" key="1">
    <source>
        <dbReference type="SAM" id="Phobius"/>
    </source>
</evidence>
<feature type="domain" description="Fibronectin type-III" evidence="3">
    <location>
        <begin position="722"/>
        <end position="808"/>
    </location>
</feature>
<dbReference type="InterPro" id="IPR003961">
    <property type="entry name" value="FN3_dom"/>
</dbReference>
<dbReference type="PANTHER" id="PTHR46957">
    <property type="entry name" value="CYTOKINE RECEPTOR"/>
    <property type="match status" value="1"/>
</dbReference>
<dbReference type="PRINTS" id="PR00014">
    <property type="entry name" value="FNTYPEIII"/>
</dbReference>
<dbReference type="AlphaFoldDB" id="A0A147BXB7"/>
<dbReference type="InterPro" id="IPR013783">
    <property type="entry name" value="Ig-like_fold"/>
</dbReference>
<keyword evidence="1" id="KW-0472">Membrane</keyword>
<evidence type="ECO:0000313" key="4">
    <source>
        <dbReference type="EMBL" id="JAR95152.1"/>
    </source>
</evidence>
<keyword evidence="1" id="KW-1133">Transmembrane helix</keyword>
<dbReference type="InterPro" id="IPR050713">
    <property type="entry name" value="RTP_Phos/Ushers"/>
</dbReference>
<dbReference type="SUPFAM" id="SSF49265">
    <property type="entry name" value="Fibronectin type III"/>
    <property type="match status" value="5"/>
</dbReference>
<feature type="domain" description="Fibronectin type-III" evidence="3">
    <location>
        <begin position="138"/>
        <end position="234"/>
    </location>
</feature>
<accession>A0A147BXB7</accession>
<feature type="domain" description="Fibronectin type-III" evidence="3">
    <location>
        <begin position="327"/>
        <end position="427"/>
    </location>
</feature>
<organism evidence="4">
    <name type="scientific">Ixodes ricinus</name>
    <name type="common">Common tick</name>
    <name type="synonym">Acarus ricinus</name>
    <dbReference type="NCBI Taxonomy" id="34613"/>
    <lineage>
        <taxon>Eukaryota</taxon>
        <taxon>Metazoa</taxon>
        <taxon>Ecdysozoa</taxon>
        <taxon>Arthropoda</taxon>
        <taxon>Chelicerata</taxon>
        <taxon>Arachnida</taxon>
        <taxon>Acari</taxon>
        <taxon>Parasitiformes</taxon>
        <taxon>Ixodida</taxon>
        <taxon>Ixodoidea</taxon>
        <taxon>Ixodidae</taxon>
        <taxon>Ixodinae</taxon>
        <taxon>Ixodes</taxon>
    </lineage>
</organism>
<evidence type="ECO:0000256" key="2">
    <source>
        <dbReference type="SAM" id="SignalP"/>
    </source>
</evidence>
<dbReference type="InterPro" id="IPR036116">
    <property type="entry name" value="FN3_sf"/>
</dbReference>
<feature type="transmembrane region" description="Helical" evidence="1">
    <location>
        <begin position="915"/>
        <end position="935"/>
    </location>
</feature>
<feature type="domain" description="Fibronectin type-III" evidence="3">
    <location>
        <begin position="812"/>
        <end position="903"/>
    </location>
</feature>